<evidence type="ECO:0000313" key="4">
    <source>
        <dbReference type="EMBL" id="SDL65866.1"/>
    </source>
</evidence>
<dbReference type="SUPFAM" id="SSF48452">
    <property type="entry name" value="TPR-like"/>
    <property type="match status" value="2"/>
</dbReference>
<gene>
    <name evidence="4" type="ORF">SAMN04488026_11026</name>
</gene>
<protein>
    <submittedName>
        <fullName evidence="4">TolB amino-terminal domain-containing protein</fullName>
    </submittedName>
</protein>
<dbReference type="Gene3D" id="1.25.40.10">
    <property type="entry name" value="Tetratricopeptide repeat domain"/>
    <property type="match status" value="1"/>
</dbReference>
<dbReference type="Pfam" id="PF14559">
    <property type="entry name" value="TPR_19"/>
    <property type="match status" value="1"/>
</dbReference>
<evidence type="ECO:0000256" key="1">
    <source>
        <dbReference type="ARBA" id="ARBA00023125"/>
    </source>
</evidence>
<evidence type="ECO:0000256" key="2">
    <source>
        <dbReference type="PROSITE-ProRule" id="PRU01091"/>
    </source>
</evidence>
<dbReference type="GO" id="GO:0003677">
    <property type="term" value="F:DNA binding"/>
    <property type="evidence" value="ECO:0007669"/>
    <property type="project" value="UniProtKB-UniRule"/>
</dbReference>
<feature type="domain" description="OmpR/PhoB-type" evidence="3">
    <location>
        <begin position="1"/>
        <end position="68"/>
    </location>
</feature>
<proteinExistence type="predicted"/>
<dbReference type="Gene3D" id="1.10.10.10">
    <property type="entry name" value="Winged helix-like DNA-binding domain superfamily/Winged helix DNA-binding domain"/>
    <property type="match status" value="1"/>
</dbReference>
<dbReference type="InterPro" id="IPR036388">
    <property type="entry name" value="WH-like_DNA-bd_sf"/>
</dbReference>
<feature type="DNA-binding region" description="OmpR/PhoB-type" evidence="2">
    <location>
        <begin position="1"/>
        <end position="68"/>
    </location>
</feature>
<organism evidence="4 5">
    <name type="scientific">Aliiruegeria lutimaris</name>
    <dbReference type="NCBI Taxonomy" id="571298"/>
    <lineage>
        <taxon>Bacteria</taxon>
        <taxon>Pseudomonadati</taxon>
        <taxon>Pseudomonadota</taxon>
        <taxon>Alphaproteobacteria</taxon>
        <taxon>Rhodobacterales</taxon>
        <taxon>Roseobacteraceae</taxon>
        <taxon>Aliiruegeria</taxon>
    </lineage>
</organism>
<name>A0A1G9LV88_9RHOB</name>
<dbReference type="Pfam" id="PF00486">
    <property type="entry name" value="Trans_reg_C"/>
    <property type="match status" value="1"/>
</dbReference>
<dbReference type="GO" id="GO:0006355">
    <property type="term" value="P:regulation of DNA-templated transcription"/>
    <property type="evidence" value="ECO:0007669"/>
    <property type="project" value="InterPro"/>
</dbReference>
<dbReference type="STRING" id="571298.SAMN04488026_11026"/>
<dbReference type="GO" id="GO:0000160">
    <property type="term" value="P:phosphorelay signal transduction system"/>
    <property type="evidence" value="ECO:0007669"/>
    <property type="project" value="InterPro"/>
</dbReference>
<dbReference type="AlphaFoldDB" id="A0A1G9LV88"/>
<keyword evidence="1 2" id="KW-0238">DNA-binding</keyword>
<sequence length="475" mass="52809">MDLIACFARNPGVVLTRDQLIDTVWGGRVVSDSAISSRINAARAALGDDGAAQRIIRTLPRRGFRFEPTVTTAGAGSALLAKPSIAVLPFENMSGDPDQQYFSDGITDDIITELSRYDELFVISRQSSFAYRDTGTSPAAIARDLGVRYIANGSVRRAGRRIRVTAQLIDPKEGRQLWAERYDRDLEDVFEVQDEITTVIVNCLAGQITRLHYQSLRGQRPEAIDAYDHVLRAMSHGLRVSPEHNSIAISEAEQAIAIDPHHARGHAFLGFAFINAGNNFWVSDPAESFRLAFEASRTAVAADGRDPWAQATLGIAELWHNRAHDRCISHMLRAMELNPSNAHMKGLYSFILPFCGQPELALSEMDAAMRMHPHFPDVFQVLRGRALLFLGRYDEALESFHNMSSLMPGHSNALGYAAVAYGATGRWREAEEAVKELVSRHPHYTLAALRRHLPFARQDDRKLVLDMLERAGLPV</sequence>
<dbReference type="PROSITE" id="PS51755">
    <property type="entry name" value="OMPR_PHOB"/>
    <property type="match status" value="1"/>
</dbReference>
<evidence type="ECO:0000313" key="5">
    <source>
        <dbReference type="Proteomes" id="UP000199382"/>
    </source>
</evidence>
<dbReference type="Proteomes" id="UP000199382">
    <property type="component" value="Unassembled WGS sequence"/>
</dbReference>
<evidence type="ECO:0000259" key="3">
    <source>
        <dbReference type="PROSITE" id="PS51755"/>
    </source>
</evidence>
<dbReference type="InterPro" id="IPR001867">
    <property type="entry name" value="OmpR/PhoB-type_DNA-bd"/>
</dbReference>
<dbReference type="InterPro" id="IPR011990">
    <property type="entry name" value="TPR-like_helical_dom_sf"/>
</dbReference>
<dbReference type="EMBL" id="FNEK01000102">
    <property type="protein sequence ID" value="SDL65866.1"/>
    <property type="molecule type" value="Genomic_DNA"/>
</dbReference>
<accession>A0A1G9LV88</accession>
<dbReference type="Gene3D" id="3.40.50.10610">
    <property type="entry name" value="ABC-type transport auxiliary lipoprotein component"/>
    <property type="match status" value="1"/>
</dbReference>
<dbReference type="CDD" id="cd00383">
    <property type="entry name" value="trans_reg_C"/>
    <property type="match status" value="1"/>
</dbReference>
<dbReference type="InterPro" id="IPR016032">
    <property type="entry name" value="Sig_transdc_resp-reg_C-effctor"/>
</dbReference>
<reference evidence="4 5" key="1">
    <citation type="submission" date="2016-10" db="EMBL/GenBank/DDBJ databases">
        <authorList>
            <person name="de Groot N.N."/>
        </authorList>
    </citation>
    <scope>NUCLEOTIDE SEQUENCE [LARGE SCALE GENOMIC DNA]</scope>
    <source>
        <strain evidence="4 5">DSM 25294</strain>
    </source>
</reference>
<dbReference type="SUPFAM" id="SSF52964">
    <property type="entry name" value="TolB, N-terminal domain"/>
    <property type="match status" value="1"/>
</dbReference>
<dbReference type="SUPFAM" id="SSF46894">
    <property type="entry name" value="C-terminal effector domain of the bipartite response regulators"/>
    <property type="match status" value="1"/>
</dbReference>
<keyword evidence="5" id="KW-1185">Reference proteome</keyword>
<dbReference type="SMART" id="SM00862">
    <property type="entry name" value="Trans_reg_C"/>
    <property type="match status" value="1"/>
</dbReference>